<evidence type="ECO:0000313" key="2">
    <source>
        <dbReference type="Proteomes" id="UP000594836"/>
    </source>
</evidence>
<dbReference type="EMBL" id="CP065713">
    <property type="protein sequence ID" value="QPT09868.1"/>
    <property type="molecule type" value="Genomic_DNA"/>
</dbReference>
<dbReference type="InterPro" id="IPR006522">
    <property type="entry name" value="Phage_virion_morphogenesis"/>
</dbReference>
<protein>
    <submittedName>
        <fullName evidence="1">Phage virion morphogenesis protein</fullName>
    </submittedName>
</protein>
<sequence>MIRIMFNIEELTQRLGVAATELGDMTPVHEDIGDYMVRQTKLRFVSGVDPYGTRWRPKKPSTIERYKAQGDGNKTKPLIGPSGRLGKEIYFLASRSETEIGSALEYSGVMQGGAAKGAFGRNARGGPLPWGTIPARPFLGLSDADERSILDIVDEHLAEAIGE</sequence>
<organism evidence="1 2">
    <name type="scientific">Sphingomonas paucimobilis</name>
    <name type="common">Pseudomonas paucimobilis</name>
    <dbReference type="NCBI Taxonomy" id="13689"/>
    <lineage>
        <taxon>Bacteria</taxon>
        <taxon>Pseudomonadati</taxon>
        <taxon>Pseudomonadota</taxon>
        <taxon>Alphaproteobacteria</taxon>
        <taxon>Sphingomonadales</taxon>
        <taxon>Sphingomonadaceae</taxon>
        <taxon>Sphingomonas</taxon>
    </lineage>
</organism>
<dbReference type="AlphaFoldDB" id="A0A7T3E661"/>
<reference evidence="1 2" key="1">
    <citation type="submission" date="2020-12" db="EMBL/GenBank/DDBJ databases">
        <title>FDA dAtabase for Regulatory Grade micrObial Sequences (FDA-ARGOS): Supporting development and validation of Infectious Disease Dx tests.</title>
        <authorList>
            <person name="Sproer C."/>
            <person name="Gronow S."/>
            <person name="Severitt S."/>
            <person name="Schroder I."/>
            <person name="Tallon L."/>
            <person name="Sadzewicz L."/>
            <person name="Zhao X."/>
            <person name="Boylan J."/>
            <person name="Ott S."/>
            <person name="Bowen H."/>
            <person name="Vavikolanu K."/>
            <person name="Mehta A."/>
            <person name="Aluvathingal J."/>
            <person name="Nadendla S."/>
            <person name="Lowell S."/>
            <person name="Myers T."/>
            <person name="Yan Y."/>
            <person name="Sichtig H."/>
        </authorList>
    </citation>
    <scope>NUCLEOTIDE SEQUENCE [LARGE SCALE GENOMIC DNA]</scope>
    <source>
        <strain evidence="1 2">FDAARGOS_881</strain>
    </source>
</reference>
<dbReference type="Proteomes" id="UP000594836">
    <property type="component" value="Chromosome"/>
</dbReference>
<dbReference type="RefSeq" id="WP_197939260.1">
    <property type="nucleotide sequence ID" value="NZ_CP065713.1"/>
</dbReference>
<gene>
    <name evidence="1" type="ORF">I6G38_06405</name>
</gene>
<dbReference type="Pfam" id="PF05069">
    <property type="entry name" value="Phage_tail_S"/>
    <property type="match status" value="1"/>
</dbReference>
<evidence type="ECO:0000313" key="1">
    <source>
        <dbReference type="EMBL" id="QPT09868.1"/>
    </source>
</evidence>
<accession>A0A7T3E661</accession>
<name>A0A7T3E661_SPHPI</name>
<proteinExistence type="predicted"/>